<evidence type="ECO:0000313" key="2">
    <source>
        <dbReference type="EMBL" id="GGB79955.1"/>
    </source>
</evidence>
<dbReference type="Proteomes" id="UP000629025">
    <property type="component" value="Unassembled WGS sequence"/>
</dbReference>
<dbReference type="PANTHER" id="PTHR22893:SF98">
    <property type="entry name" value="OXIDOREDUCTASE"/>
    <property type="match status" value="1"/>
</dbReference>
<dbReference type="EMBL" id="BMIJ01000001">
    <property type="protein sequence ID" value="GGB79955.1"/>
    <property type="molecule type" value="Genomic_DNA"/>
</dbReference>
<dbReference type="RefSeq" id="WP_188745247.1">
    <property type="nucleotide sequence ID" value="NZ_BMIJ01000001.1"/>
</dbReference>
<dbReference type="CDD" id="cd02933">
    <property type="entry name" value="OYE_like_FMN"/>
    <property type="match status" value="1"/>
</dbReference>
<dbReference type="Gene3D" id="3.20.20.70">
    <property type="entry name" value="Aldolase class I"/>
    <property type="match status" value="1"/>
</dbReference>
<protein>
    <submittedName>
        <fullName evidence="2">Alkene reductase</fullName>
    </submittedName>
</protein>
<gene>
    <name evidence="2" type="primary">xenB</name>
    <name evidence="2" type="ORF">GCM10011352_02050</name>
</gene>
<feature type="domain" description="NADH:flavin oxidoreductase/NADH oxidase N-terminal" evidence="1">
    <location>
        <begin position="4"/>
        <end position="327"/>
    </location>
</feature>
<comment type="caution">
    <text evidence="2">The sequence shown here is derived from an EMBL/GenBank/DDBJ whole genome shotgun (WGS) entry which is preliminary data.</text>
</comment>
<dbReference type="PANTHER" id="PTHR22893">
    <property type="entry name" value="NADH OXIDOREDUCTASE-RELATED"/>
    <property type="match status" value="1"/>
</dbReference>
<name>A0ABQ1JXJ3_9GAMM</name>
<evidence type="ECO:0000259" key="1">
    <source>
        <dbReference type="Pfam" id="PF00724"/>
    </source>
</evidence>
<reference evidence="3" key="1">
    <citation type="journal article" date="2019" name="Int. J. Syst. Evol. Microbiol.">
        <title>The Global Catalogue of Microorganisms (GCM) 10K type strain sequencing project: providing services to taxonomists for standard genome sequencing and annotation.</title>
        <authorList>
            <consortium name="The Broad Institute Genomics Platform"/>
            <consortium name="The Broad Institute Genome Sequencing Center for Infectious Disease"/>
            <person name="Wu L."/>
            <person name="Ma J."/>
        </authorList>
    </citation>
    <scope>NUCLEOTIDE SEQUENCE [LARGE SCALE GENOMIC DNA]</scope>
    <source>
        <strain evidence="3">CGMCC 1.15341</strain>
    </source>
</reference>
<organism evidence="2 3">
    <name type="scientific">Marinobacterium zhoushanense</name>
    <dbReference type="NCBI Taxonomy" id="1679163"/>
    <lineage>
        <taxon>Bacteria</taxon>
        <taxon>Pseudomonadati</taxon>
        <taxon>Pseudomonadota</taxon>
        <taxon>Gammaproteobacteria</taxon>
        <taxon>Oceanospirillales</taxon>
        <taxon>Oceanospirillaceae</taxon>
        <taxon>Marinobacterium</taxon>
    </lineage>
</organism>
<dbReference type="InterPro" id="IPR001155">
    <property type="entry name" value="OxRdtase_FMN_N"/>
</dbReference>
<evidence type="ECO:0000313" key="3">
    <source>
        <dbReference type="Proteomes" id="UP000629025"/>
    </source>
</evidence>
<accession>A0ABQ1JXJ3</accession>
<proteinExistence type="predicted"/>
<sequence length="350" mass="37979">MSTLFQPLKVGALELPNRIIMAPLTRCRAESGRVPGKLMVEYYRQRANAGLIISEATAVTPMGVGYPDTPGIWSEEQVAGWKQVTDCVHAKGGRIVLQLWHVGRISDPLYLDGALPVAPSAVRPAGHVSLVRPQKEYVTPRALEIDEIPGIIEAYRRGAENAKEAGFDGVEIHGANGYLLEQFLLDGSNKRTDAYGGPIENRARLLLEVTDAVIDVWGADRVGVHLSPRADAHDMSDSDLRNAFSYVARELGKRGIAFICAREKVREDSLGPELKRLFGGVYIANEGFTLESGNQWVDAGNADAIAFGVPYIANPDLSLRFKQGADLNAPDPATFYASTAEGYTSYPALA</sequence>
<dbReference type="InterPro" id="IPR013785">
    <property type="entry name" value="Aldolase_TIM"/>
</dbReference>
<dbReference type="Pfam" id="PF00724">
    <property type="entry name" value="Oxidored_FMN"/>
    <property type="match status" value="1"/>
</dbReference>
<dbReference type="SUPFAM" id="SSF51395">
    <property type="entry name" value="FMN-linked oxidoreductases"/>
    <property type="match status" value="1"/>
</dbReference>
<keyword evidence="3" id="KW-1185">Reference proteome</keyword>
<dbReference type="InterPro" id="IPR045247">
    <property type="entry name" value="Oye-like"/>
</dbReference>